<organism evidence="2 3">
    <name type="scientific">Hathewaya histolytica</name>
    <name type="common">Clostridium histolyticum</name>
    <dbReference type="NCBI Taxonomy" id="1498"/>
    <lineage>
        <taxon>Bacteria</taxon>
        <taxon>Bacillati</taxon>
        <taxon>Bacillota</taxon>
        <taxon>Clostridia</taxon>
        <taxon>Eubacteriales</taxon>
        <taxon>Clostridiaceae</taxon>
        <taxon>Hathewaya</taxon>
    </lineage>
</organism>
<gene>
    <name evidence="2" type="ORF">NCTC503_01657</name>
</gene>
<dbReference type="Proteomes" id="UP000308489">
    <property type="component" value="Chromosome 1"/>
</dbReference>
<dbReference type="OrthoDB" id="1912019at2"/>
<evidence type="ECO:0000313" key="3">
    <source>
        <dbReference type="Proteomes" id="UP000308489"/>
    </source>
</evidence>
<keyword evidence="1" id="KW-1133">Transmembrane helix</keyword>
<keyword evidence="1" id="KW-0812">Transmembrane</keyword>
<keyword evidence="3" id="KW-1185">Reference proteome</keyword>
<evidence type="ECO:0000256" key="1">
    <source>
        <dbReference type="SAM" id="Phobius"/>
    </source>
</evidence>
<name>A0A4U9RFS7_HATHI</name>
<feature type="transmembrane region" description="Helical" evidence="1">
    <location>
        <begin position="9"/>
        <end position="27"/>
    </location>
</feature>
<reference evidence="2 3" key="1">
    <citation type="submission" date="2019-05" db="EMBL/GenBank/DDBJ databases">
        <authorList>
            <consortium name="Pathogen Informatics"/>
        </authorList>
    </citation>
    <scope>NUCLEOTIDE SEQUENCE [LARGE SCALE GENOMIC DNA]</scope>
    <source>
        <strain evidence="2 3">NCTC503</strain>
    </source>
</reference>
<proteinExistence type="predicted"/>
<dbReference type="KEGG" id="hhw:NCTC503_01657"/>
<dbReference type="AlphaFoldDB" id="A0A4U9RFS7"/>
<dbReference type="RefSeq" id="WP_138210287.1">
    <property type="nucleotide sequence ID" value="NZ_CBCRUQ010000005.1"/>
</dbReference>
<sequence length="80" mass="9439">MLARKKRNVTFLIVVCIFVIGFLKINFEITKTLGENNTSPIKTYYNQNPLALKIDFKKYKIQLSKDIMLQFKENLQNIIK</sequence>
<dbReference type="EMBL" id="LR590481">
    <property type="protein sequence ID" value="VTQ90715.1"/>
    <property type="molecule type" value="Genomic_DNA"/>
</dbReference>
<accession>A0A4U9RFS7</accession>
<protein>
    <submittedName>
        <fullName evidence="2">Uncharacterized protein</fullName>
    </submittedName>
</protein>
<keyword evidence="1" id="KW-0472">Membrane</keyword>
<evidence type="ECO:0000313" key="2">
    <source>
        <dbReference type="EMBL" id="VTQ90715.1"/>
    </source>
</evidence>